<dbReference type="GO" id="GO:0005737">
    <property type="term" value="C:cytoplasm"/>
    <property type="evidence" value="ECO:0007669"/>
    <property type="project" value="TreeGrafter"/>
</dbReference>
<dbReference type="SUPFAM" id="SSF52490">
    <property type="entry name" value="Tubulin nucleotide-binding domain-like"/>
    <property type="match status" value="1"/>
</dbReference>
<dbReference type="GeneID" id="25903742"/>
<dbReference type="GO" id="GO:0007005">
    <property type="term" value="P:mitochondrion organization"/>
    <property type="evidence" value="ECO:0007669"/>
    <property type="project" value="InterPro"/>
</dbReference>
<dbReference type="Pfam" id="PF14881">
    <property type="entry name" value="Tubulin_3"/>
    <property type="match status" value="1"/>
</dbReference>
<dbReference type="eggNOG" id="KOG2530">
    <property type="taxonomic scope" value="Eukaryota"/>
</dbReference>
<dbReference type="EMBL" id="KQ241756">
    <property type="protein sequence ID" value="KNC84565.1"/>
    <property type="molecule type" value="Genomic_DNA"/>
</dbReference>
<gene>
    <name evidence="3" type="ORF">SARC_03238</name>
</gene>
<dbReference type="InterPro" id="IPR036525">
    <property type="entry name" value="Tubulin/FtsZ_GTPase_sf"/>
</dbReference>
<feature type="non-terminal residue" evidence="3">
    <location>
        <position position="1"/>
    </location>
</feature>
<evidence type="ECO:0000313" key="4">
    <source>
        <dbReference type="Proteomes" id="UP000054560"/>
    </source>
</evidence>
<dbReference type="Proteomes" id="UP000054560">
    <property type="component" value="Unassembled WGS sequence"/>
</dbReference>
<dbReference type="RefSeq" id="XP_014158467.1">
    <property type="nucleotide sequence ID" value="XM_014302992.1"/>
</dbReference>
<evidence type="ECO:0000256" key="1">
    <source>
        <dbReference type="SAM" id="MobiDB-lite"/>
    </source>
</evidence>
<feature type="region of interest" description="Disordered" evidence="1">
    <location>
        <begin position="160"/>
        <end position="180"/>
    </location>
</feature>
<dbReference type="PANTHER" id="PTHR13391">
    <property type="entry name" value="MITOCHONDRIAL DISTRIBUTION REGULATOR MISATO"/>
    <property type="match status" value="1"/>
</dbReference>
<evidence type="ECO:0000259" key="2">
    <source>
        <dbReference type="Pfam" id="PF14881"/>
    </source>
</evidence>
<accession>A0A0L0G6D2</accession>
<dbReference type="Gene3D" id="3.40.50.1440">
    <property type="entry name" value="Tubulin/FtsZ, GTPase domain"/>
    <property type="match status" value="1"/>
</dbReference>
<dbReference type="STRING" id="667725.A0A0L0G6D2"/>
<dbReference type="OrthoDB" id="271881at2759"/>
<protein>
    <recommendedName>
        <fullName evidence="2">DML1/Misato tubulin domain-containing protein</fullName>
    </recommendedName>
</protein>
<dbReference type="InterPro" id="IPR049942">
    <property type="entry name" value="DML1/Misato"/>
</dbReference>
<dbReference type="PANTHER" id="PTHR13391:SF0">
    <property type="entry name" value="PROTEIN MISATO HOMOLOG 1"/>
    <property type="match status" value="1"/>
</dbReference>
<dbReference type="AlphaFoldDB" id="A0A0L0G6D2"/>
<organism evidence="3 4">
    <name type="scientific">Sphaeroforma arctica JP610</name>
    <dbReference type="NCBI Taxonomy" id="667725"/>
    <lineage>
        <taxon>Eukaryota</taxon>
        <taxon>Ichthyosporea</taxon>
        <taxon>Ichthyophonida</taxon>
        <taxon>Sphaeroforma</taxon>
    </lineage>
</organism>
<keyword evidence="4" id="KW-1185">Reference proteome</keyword>
<feature type="region of interest" description="Disordered" evidence="1">
    <location>
        <begin position="268"/>
        <end position="288"/>
    </location>
</feature>
<feature type="domain" description="DML1/Misato tubulin" evidence="2">
    <location>
        <begin position="10"/>
        <end position="151"/>
    </location>
</feature>
<dbReference type="InterPro" id="IPR029209">
    <property type="entry name" value="DML1/Misato_tubulin"/>
</dbReference>
<reference evidence="3 4" key="1">
    <citation type="submission" date="2011-02" db="EMBL/GenBank/DDBJ databases">
        <title>The Genome Sequence of Sphaeroforma arctica JP610.</title>
        <authorList>
            <consortium name="The Broad Institute Genome Sequencing Platform"/>
            <person name="Russ C."/>
            <person name="Cuomo C."/>
            <person name="Young S.K."/>
            <person name="Zeng Q."/>
            <person name="Gargeya S."/>
            <person name="Alvarado L."/>
            <person name="Berlin A."/>
            <person name="Chapman S.B."/>
            <person name="Chen Z."/>
            <person name="Freedman E."/>
            <person name="Gellesch M."/>
            <person name="Goldberg J."/>
            <person name="Griggs A."/>
            <person name="Gujja S."/>
            <person name="Heilman E."/>
            <person name="Heiman D."/>
            <person name="Howarth C."/>
            <person name="Mehta T."/>
            <person name="Neiman D."/>
            <person name="Pearson M."/>
            <person name="Roberts A."/>
            <person name="Saif S."/>
            <person name="Shea T."/>
            <person name="Shenoy N."/>
            <person name="Sisk P."/>
            <person name="Stolte C."/>
            <person name="Sykes S."/>
            <person name="White J."/>
            <person name="Yandava C."/>
            <person name="Burger G."/>
            <person name="Gray M.W."/>
            <person name="Holland P.W.H."/>
            <person name="King N."/>
            <person name="Lang F.B.F."/>
            <person name="Roger A.J."/>
            <person name="Ruiz-Trillo I."/>
            <person name="Haas B."/>
            <person name="Nusbaum C."/>
            <person name="Birren B."/>
        </authorList>
    </citation>
    <scope>NUCLEOTIDE SEQUENCE [LARGE SCALE GENOMIC DNA]</scope>
    <source>
        <strain evidence="3 4">JP610</strain>
    </source>
</reference>
<sequence length="432" mass="47459">RVSTFNKDDWGSYTKSSLHERSKIDIPGVYHSDVERPYNVFTNGLDTIQNPAFKEALEDSLHFFLEECNSLQGYQVLVDTDDAFGGLCIEVLDHIADDFGTKPVFTYATTPIVLEADHPHFGQYKDKATLNTALSLERLQERSAVYIPLSLRDTIGPSASTRSSYTTHKHPHSGYKSSYGNGPDMFPVSAPLSHMDTTDNYQGSAVLATAVRNCIYPLTAASSTAGGGGQASIPAQSMSSYAHLLTGGASSAKCLALNHSLPWAMARAETKAHSNRGQQRQVREDESTSSQFRLDTAAWIRSYTPGYEGLVDDRLLREMVVVSHPDANMTNAMKDLYESHGMGLVANQNGANYCDPINSLGITKDWVHGSGRIGTLTHLAQTSGMARYGEHVREALDEVSIRGYNEYDRGGIGSDDWEEVKDYLEGFGDVYR</sequence>
<name>A0A0L0G6D2_9EUKA</name>
<proteinExistence type="predicted"/>
<evidence type="ECO:0000313" key="3">
    <source>
        <dbReference type="EMBL" id="KNC84565.1"/>
    </source>
</evidence>